<feature type="region of interest" description="Disordered" evidence="3">
    <location>
        <begin position="1"/>
        <end position="51"/>
    </location>
</feature>
<feature type="compositionally biased region" description="Acidic residues" evidence="3">
    <location>
        <begin position="641"/>
        <end position="650"/>
    </location>
</feature>
<evidence type="ECO:0000256" key="2">
    <source>
        <dbReference type="ARBA" id="ARBA00023242"/>
    </source>
</evidence>
<dbReference type="GO" id="GO:0006281">
    <property type="term" value="P:DNA repair"/>
    <property type="evidence" value="ECO:0007669"/>
    <property type="project" value="InterPro"/>
</dbReference>
<name>A0A9Q0H1H2_9MAGN</name>
<dbReference type="GO" id="GO:0005634">
    <property type="term" value="C:nucleus"/>
    <property type="evidence" value="ECO:0007669"/>
    <property type="project" value="UniProtKB-SubCell"/>
</dbReference>
<dbReference type="PANTHER" id="PTHR15074:SF0">
    <property type="entry name" value="METHYL-CPG-BINDING DOMAIN PROTEIN 4-LIKE PROTEIN"/>
    <property type="match status" value="1"/>
</dbReference>
<evidence type="ECO:0000313" key="5">
    <source>
        <dbReference type="Proteomes" id="UP001141806"/>
    </source>
</evidence>
<dbReference type="PANTHER" id="PTHR15074">
    <property type="entry name" value="METHYL-CPG-BINDING PROTEIN"/>
    <property type="match status" value="1"/>
</dbReference>
<reference evidence="4" key="1">
    <citation type="journal article" date="2023" name="Plant J.">
        <title>The genome of the king protea, Protea cynaroides.</title>
        <authorList>
            <person name="Chang J."/>
            <person name="Duong T.A."/>
            <person name="Schoeman C."/>
            <person name="Ma X."/>
            <person name="Roodt D."/>
            <person name="Barker N."/>
            <person name="Li Z."/>
            <person name="Van de Peer Y."/>
            <person name="Mizrachi E."/>
        </authorList>
    </citation>
    <scope>NUCLEOTIDE SEQUENCE</scope>
    <source>
        <tissue evidence="4">Young leaves</tissue>
    </source>
</reference>
<evidence type="ECO:0000313" key="4">
    <source>
        <dbReference type="EMBL" id="KAJ4958102.1"/>
    </source>
</evidence>
<protein>
    <recommendedName>
        <fullName evidence="6">HhH-GPD domain-containing protein</fullName>
    </recommendedName>
</protein>
<accession>A0A9Q0H1H2</accession>
<dbReference type="GO" id="GO:0003677">
    <property type="term" value="F:DNA binding"/>
    <property type="evidence" value="ECO:0007669"/>
    <property type="project" value="InterPro"/>
</dbReference>
<comment type="subcellular location">
    <subcellularLocation>
        <location evidence="1">Nucleus</location>
    </subcellularLocation>
</comment>
<feature type="compositionally biased region" description="Acidic residues" evidence="3">
    <location>
        <begin position="619"/>
        <end position="629"/>
    </location>
</feature>
<evidence type="ECO:0000256" key="1">
    <source>
        <dbReference type="ARBA" id="ARBA00004123"/>
    </source>
</evidence>
<proteinExistence type="predicted"/>
<dbReference type="OrthoDB" id="10265068at2759"/>
<keyword evidence="5" id="KW-1185">Reference proteome</keyword>
<feature type="compositionally biased region" description="Polar residues" evidence="3">
    <location>
        <begin position="24"/>
        <end position="45"/>
    </location>
</feature>
<evidence type="ECO:0000256" key="3">
    <source>
        <dbReference type="SAM" id="MobiDB-lite"/>
    </source>
</evidence>
<dbReference type="InterPro" id="IPR011257">
    <property type="entry name" value="DNA_glycosylase"/>
</dbReference>
<organism evidence="4 5">
    <name type="scientific">Protea cynaroides</name>
    <dbReference type="NCBI Taxonomy" id="273540"/>
    <lineage>
        <taxon>Eukaryota</taxon>
        <taxon>Viridiplantae</taxon>
        <taxon>Streptophyta</taxon>
        <taxon>Embryophyta</taxon>
        <taxon>Tracheophyta</taxon>
        <taxon>Spermatophyta</taxon>
        <taxon>Magnoliopsida</taxon>
        <taxon>Proteales</taxon>
        <taxon>Proteaceae</taxon>
        <taxon>Protea</taxon>
    </lineage>
</organism>
<dbReference type="SUPFAM" id="SSF48150">
    <property type="entry name" value="DNA-glycosylase"/>
    <property type="match status" value="1"/>
</dbReference>
<feature type="compositionally biased region" description="Basic and acidic residues" evidence="3">
    <location>
        <begin position="630"/>
        <end position="640"/>
    </location>
</feature>
<dbReference type="EMBL" id="JAMYWD010000010">
    <property type="protein sequence ID" value="KAJ4958102.1"/>
    <property type="molecule type" value="Genomic_DNA"/>
</dbReference>
<feature type="compositionally biased region" description="Basic residues" evidence="3">
    <location>
        <begin position="214"/>
        <end position="223"/>
    </location>
</feature>
<evidence type="ECO:0008006" key="6">
    <source>
        <dbReference type="Google" id="ProtNLM"/>
    </source>
</evidence>
<feature type="region of interest" description="Disordered" evidence="3">
    <location>
        <begin position="278"/>
        <end position="323"/>
    </location>
</feature>
<feature type="compositionally biased region" description="Basic and acidic residues" evidence="3">
    <location>
        <begin position="288"/>
        <end position="323"/>
    </location>
</feature>
<feature type="compositionally biased region" description="Acidic residues" evidence="3">
    <location>
        <begin position="116"/>
        <end position="127"/>
    </location>
</feature>
<dbReference type="AlphaFoldDB" id="A0A9Q0H1H2"/>
<dbReference type="InterPro" id="IPR045138">
    <property type="entry name" value="MeCP2/MBD4"/>
</dbReference>
<gene>
    <name evidence="4" type="ORF">NE237_025213</name>
</gene>
<comment type="caution">
    <text evidence="4">The sequence shown here is derived from an EMBL/GenBank/DDBJ whole genome shotgun (WGS) entry which is preliminary data.</text>
</comment>
<feature type="region of interest" description="Disordered" evidence="3">
    <location>
        <begin position="155"/>
        <end position="260"/>
    </location>
</feature>
<sequence>MNEAERVRHLQKPPNPTRKRRSKQPTGAQKTQVVVPSSFSEPRQSPETEELEKIASLPHLNSYPSNCYCKGKGSHKLPSVDDTNNCNSESLNVVIALSAPHSQTCLITAKAAAPVEGEEVRDLDDDGIGSKANKDKVRRRTTEAQSLLRSLDFEISTPQEGEKRRRRGEPLSCFSLTDKEDHSFSMPTNEVDEEALIAAASAKRKTTRDDKPPKTNRKKKKKKESRDNKSQQLPVVSPFFHKKTVTSSTENQTQNSPSMVNPLIPLIKEKIRRILGKSPYSKSSLPGEDGKTIEKEADNNPSKSKEDFNVLPNEAEKTDAEDAGIDAKRSSVGLRPPEETQEKVRVVSSYFQTPPLTVQQQQQQRGNNDNVSLKLHSIAKTRRPTKKNVVVVSRYFCNVAKQKEGKSECKRRSINAPALSASQKRDEAYQRVISDNQWKPPRSHFPLLQEDHVHDPWRVLVICMLLNRTSGTQACKVITDLFTLCPDAMTATKAPREEIEKLIQTLGLQRKRAIMIQRFSKEYLEDGWTHVTQLHGVGKYAADAYAIFCTGKWDRFRRRNVGVPLCGEAGLEHEKGTRRVEFLAAFIKTDRLPIQRCNIVASIEAPRGGETVALGTEEKSDEEEVIDDLEATKSVDRQVENPDEGFDSDSESSFKA</sequence>
<feature type="region of interest" description="Disordered" evidence="3">
    <location>
        <begin position="115"/>
        <end position="141"/>
    </location>
</feature>
<dbReference type="Gene3D" id="1.10.340.30">
    <property type="entry name" value="Hypothetical protein, domain 2"/>
    <property type="match status" value="1"/>
</dbReference>
<dbReference type="GO" id="GO:0003824">
    <property type="term" value="F:catalytic activity"/>
    <property type="evidence" value="ECO:0007669"/>
    <property type="project" value="InterPro"/>
</dbReference>
<feature type="region of interest" description="Disordered" evidence="3">
    <location>
        <begin position="612"/>
        <end position="656"/>
    </location>
</feature>
<keyword evidence="2" id="KW-0539">Nucleus</keyword>
<dbReference type="Proteomes" id="UP001141806">
    <property type="component" value="Unassembled WGS sequence"/>
</dbReference>
<feature type="compositionally biased region" description="Polar residues" evidence="3">
    <location>
        <begin position="245"/>
        <end position="259"/>
    </location>
</feature>